<dbReference type="KEGG" id="pden:F1C79_22335"/>
<evidence type="ECO:0000313" key="2">
    <source>
        <dbReference type="Proteomes" id="UP000326659"/>
    </source>
</evidence>
<name>A0A9X7N5K9_PSEDE</name>
<protein>
    <submittedName>
        <fullName evidence="1">Type II toxin-antitoxin system HicA family toxin</fullName>
    </submittedName>
</protein>
<keyword evidence="2" id="KW-1185">Reference proteome</keyword>
<sequence>MNFVICSPRRAGKRMLPLFLYAASCGWTISRTNGGHLRFTKPGRPIIHTSSTPSDWRAVRNAVAMLARADRKEVVIV</sequence>
<dbReference type="AlphaFoldDB" id="A0A9X7N5K9"/>
<accession>A0A9X7N5K9</accession>
<reference evidence="1 2" key="1">
    <citation type="submission" date="2019-09" db="EMBL/GenBank/DDBJ databases">
        <title>Prosopis cineraria nodule microbiome.</title>
        <authorList>
            <person name="Chaluvadi S.R."/>
            <person name="Ali R."/>
            <person name="Wang X."/>
        </authorList>
    </citation>
    <scope>NUCLEOTIDE SEQUENCE [LARGE SCALE GENOMIC DNA]</scope>
    <source>
        <strain evidence="1 2">BG1</strain>
    </source>
</reference>
<dbReference type="EMBL" id="CP043626">
    <property type="protein sequence ID" value="QEY74120.1"/>
    <property type="molecule type" value="Genomic_DNA"/>
</dbReference>
<gene>
    <name evidence="1" type="ORF">F1C79_22335</name>
</gene>
<dbReference type="Proteomes" id="UP000326659">
    <property type="component" value="Chromosome"/>
</dbReference>
<proteinExistence type="predicted"/>
<organism evidence="1 2">
    <name type="scientific">Pseudomonas denitrificans</name>
    <dbReference type="NCBI Taxonomy" id="43306"/>
    <lineage>
        <taxon>Bacteria</taxon>
        <taxon>Pseudomonadati</taxon>
        <taxon>Pseudomonadota</taxon>
        <taxon>Gammaproteobacteria</taxon>
        <taxon>Pseudomonadales</taxon>
        <taxon>Pseudomonadaceae</taxon>
        <taxon>Halopseudomonas</taxon>
    </lineage>
</organism>
<evidence type="ECO:0000313" key="1">
    <source>
        <dbReference type="EMBL" id="QEY74120.1"/>
    </source>
</evidence>
<dbReference type="OrthoDB" id="8527745at2"/>